<gene>
    <name evidence="2" type="ORF">NCGR_LOCUS48105</name>
</gene>
<accession>A0A811R414</accession>
<protein>
    <recommendedName>
        <fullName evidence="1">KIB1-4 beta-propeller domain-containing protein</fullName>
    </recommendedName>
</protein>
<dbReference type="EMBL" id="CAJGYO010000013">
    <property type="protein sequence ID" value="CAD6264800.1"/>
    <property type="molecule type" value="Genomic_DNA"/>
</dbReference>
<evidence type="ECO:0000313" key="3">
    <source>
        <dbReference type="Proteomes" id="UP000604825"/>
    </source>
</evidence>
<dbReference type="OrthoDB" id="659294at2759"/>
<reference evidence="2" key="1">
    <citation type="submission" date="2020-10" db="EMBL/GenBank/DDBJ databases">
        <authorList>
            <person name="Han B."/>
            <person name="Lu T."/>
            <person name="Zhao Q."/>
            <person name="Huang X."/>
            <person name="Zhao Y."/>
        </authorList>
    </citation>
    <scope>NUCLEOTIDE SEQUENCE</scope>
</reference>
<dbReference type="Pfam" id="PF03478">
    <property type="entry name" value="Beta-prop_KIB1-4"/>
    <property type="match status" value="1"/>
</dbReference>
<sequence length="436" mass="47914">MPPPAPGSNDTPVAERWASLPEDLIRLVSSRVLAGDLLDYVRFRAVCGGWRSATTSPRGRGVVDPRFHPRRWMMLPEGHGLHPGHPHLRGYIRFLNLDTWTLVRAHLPLLSDHCVVDSVDGLLVLLRDQDQDSAVRLVHPFTGDIAELPPLATVLPQLGTLLDTLPAPHRVKRLAESICASASFSGGVITVMLALHEVNHVAFATALDQQWTVSTWMYQYASPPPLSFQGKLYTVCDVALSGVSEFTGEWESYGDVQVFQIDPPVNDGMGFGSELQLPKLIATLPEGNLDVPMGLVECDSEILVVGYKDFDMLHFVVFKLTDLIQQRYIPITSIGGNTLFISERNLSVAPKALPTPLGDSVVCFEPRQHNLVHQQLTGGTWSPPTDDCSLYGPAPVGPCSLIHLFFSCCIRIRWNKGLVFGKCILGSYGSVRRARG</sequence>
<feature type="domain" description="KIB1-4 beta-propeller" evidence="1">
    <location>
        <begin position="96"/>
        <end position="361"/>
    </location>
</feature>
<dbReference type="InterPro" id="IPR005174">
    <property type="entry name" value="KIB1-4_b-propeller"/>
</dbReference>
<organism evidence="2 3">
    <name type="scientific">Miscanthus lutarioriparius</name>
    <dbReference type="NCBI Taxonomy" id="422564"/>
    <lineage>
        <taxon>Eukaryota</taxon>
        <taxon>Viridiplantae</taxon>
        <taxon>Streptophyta</taxon>
        <taxon>Embryophyta</taxon>
        <taxon>Tracheophyta</taxon>
        <taxon>Spermatophyta</taxon>
        <taxon>Magnoliopsida</taxon>
        <taxon>Liliopsida</taxon>
        <taxon>Poales</taxon>
        <taxon>Poaceae</taxon>
        <taxon>PACMAD clade</taxon>
        <taxon>Panicoideae</taxon>
        <taxon>Andropogonodae</taxon>
        <taxon>Andropogoneae</taxon>
        <taxon>Saccharinae</taxon>
        <taxon>Miscanthus</taxon>
    </lineage>
</organism>
<evidence type="ECO:0000313" key="2">
    <source>
        <dbReference type="EMBL" id="CAD6264800.1"/>
    </source>
</evidence>
<comment type="caution">
    <text evidence="2">The sequence shown here is derived from an EMBL/GenBank/DDBJ whole genome shotgun (WGS) entry which is preliminary data.</text>
</comment>
<dbReference type="InterPro" id="IPR036047">
    <property type="entry name" value="F-box-like_dom_sf"/>
</dbReference>
<dbReference type="PANTHER" id="PTHR33165:SF53">
    <property type="entry name" value="OS04G0486300 PROTEIN"/>
    <property type="match status" value="1"/>
</dbReference>
<dbReference type="PANTHER" id="PTHR33165">
    <property type="entry name" value="F-BOX DOMAIN CONTAINING PROTEIN-LIKE-RELATED"/>
    <property type="match status" value="1"/>
</dbReference>
<proteinExistence type="predicted"/>
<keyword evidence="3" id="KW-1185">Reference proteome</keyword>
<dbReference type="Proteomes" id="UP000604825">
    <property type="component" value="Unassembled WGS sequence"/>
</dbReference>
<dbReference type="AlphaFoldDB" id="A0A811R414"/>
<name>A0A811R414_9POAL</name>
<evidence type="ECO:0000259" key="1">
    <source>
        <dbReference type="Pfam" id="PF03478"/>
    </source>
</evidence>
<dbReference type="SUPFAM" id="SSF81383">
    <property type="entry name" value="F-box domain"/>
    <property type="match status" value="1"/>
</dbReference>